<dbReference type="Pfam" id="PF13360">
    <property type="entry name" value="PQQ_2"/>
    <property type="match status" value="1"/>
</dbReference>
<proteinExistence type="predicted"/>
<keyword evidence="3" id="KW-1185">Reference proteome</keyword>
<dbReference type="InterPro" id="IPR015943">
    <property type="entry name" value="WD40/YVTN_repeat-like_dom_sf"/>
</dbReference>
<name>A0AA35TDG5_GEOBA</name>
<dbReference type="Proteomes" id="UP001174909">
    <property type="component" value="Unassembled WGS sequence"/>
</dbReference>
<dbReference type="InterPro" id="IPR002372">
    <property type="entry name" value="PQQ_rpt_dom"/>
</dbReference>
<accession>A0AA35TDG5</accession>
<protein>
    <submittedName>
        <fullName evidence="2">Outer membrane protein assembly factor BamB</fullName>
    </submittedName>
</protein>
<sequence>MCISTGGEELWKRTLGHGNRVVNGGEGNSAAPSPVTDGEHVWAFLGTGDLACYDFDGNQVWHTNLADRYGSFNLYFVMSTTPLLDKDRLYIQLIHSNAWLVLALDRMTGKEIWKHKRESDATEECEQAYTSPILYRDSEREYLVVHGADYVTAHSLEDGSEIWRCGDLNPKERYNYSLRFVASPVATEGLIVVPSAKNGPVVGIDPAAQGDITNGEWQRWKLQQGTPDVPSPLIHDGLIYLCRENGDLICLDAETGEQLYRERTHRHRHRASPIYANGYVYLTSRDGVVTVVKAGREFEIVASNSMGEVIAASPVLANGTLYLRSYQALYAIGRKE</sequence>
<dbReference type="PANTHER" id="PTHR34512:SF30">
    <property type="entry name" value="OUTER MEMBRANE PROTEIN ASSEMBLY FACTOR BAMB"/>
    <property type="match status" value="1"/>
</dbReference>
<dbReference type="Gene3D" id="2.130.10.10">
    <property type="entry name" value="YVTN repeat-like/Quinoprotein amine dehydrogenase"/>
    <property type="match status" value="1"/>
</dbReference>
<comment type="caution">
    <text evidence="2">The sequence shown here is derived from an EMBL/GenBank/DDBJ whole genome shotgun (WGS) entry which is preliminary data.</text>
</comment>
<reference evidence="2" key="1">
    <citation type="submission" date="2023-03" db="EMBL/GenBank/DDBJ databases">
        <authorList>
            <person name="Steffen K."/>
            <person name="Cardenas P."/>
        </authorList>
    </citation>
    <scope>NUCLEOTIDE SEQUENCE</scope>
</reference>
<evidence type="ECO:0000313" key="2">
    <source>
        <dbReference type="EMBL" id="CAI8045451.1"/>
    </source>
</evidence>
<dbReference type="SUPFAM" id="SSF50998">
    <property type="entry name" value="Quinoprotein alcohol dehydrogenase-like"/>
    <property type="match status" value="1"/>
</dbReference>
<dbReference type="PANTHER" id="PTHR34512">
    <property type="entry name" value="CELL SURFACE PROTEIN"/>
    <property type="match status" value="1"/>
</dbReference>
<gene>
    <name evidence="2" type="ORF">GBAR_LOCUS25143</name>
</gene>
<dbReference type="InterPro" id="IPR011047">
    <property type="entry name" value="Quinoprotein_ADH-like_sf"/>
</dbReference>
<evidence type="ECO:0000259" key="1">
    <source>
        <dbReference type="Pfam" id="PF13360"/>
    </source>
</evidence>
<dbReference type="AlphaFoldDB" id="A0AA35TDG5"/>
<organism evidence="2 3">
    <name type="scientific">Geodia barretti</name>
    <name type="common">Barrett's horny sponge</name>
    <dbReference type="NCBI Taxonomy" id="519541"/>
    <lineage>
        <taxon>Eukaryota</taxon>
        <taxon>Metazoa</taxon>
        <taxon>Porifera</taxon>
        <taxon>Demospongiae</taxon>
        <taxon>Heteroscleromorpha</taxon>
        <taxon>Tetractinellida</taxon>
        <taxon>Astrophorina</taxon>
        <taxon>Geodiidae</taxon>
        <taxon>Geodia</taxon>
    </lineage>
</organism>
<evidence type="ECO:0000313" key="3">
    <source>
        <dbReference type="Proteomes" id="UP001174909"/>
    </source>
</evidence>
<feature type="domain" description="Pyrrolo-quinoline quinone repeat" evidence="1">
    <location>
        <begin position="5"/>
        <end position="257"/>
    </location>
</feature>
<dbReference type="EMBL" id="CASHTH010003475">
    <property type="protein sequence ID" value="CAI8045451.1"/>
    <property type="molecule type" value="Genomic_DNA"/>
</dbReference>